<protein>
    <recommendedName>
        <fullName evidence="7">Glutamate-1-semialdehyde 2,1-aminomutase</fullName>
        <shortName evidence="7">GSA</shortName>
        <ecNumber evidence="7">5.4.3.8</ecNumber>
    </recommendedName>
    <alternativeName>
        <fullName evidence="7">Glutamate-1-semialdehyde aminotransferase</fullName>
        <shortName evidence="7">GSA-AT</shortName>
    </alternativeName>
</protein>
<gene>
    <name evidence="7" type="primary">hemL</name>
    <name evidence="8" type="ORF">LEP1GSC081_1039</name>
</gene>
<accession>A0A0E2B236</accession>
<keyword evidence="4 7" id="KW-0663">Pyridoxal phosphate</keyword>
<organism evidence="8 9">
    <name type="scientific">Leptospira kirschneri str. H1</name>
    <dbReference type="NCBI Taxonomy" id="1049966"/>
    <lineage>
        <taxon>Bacteria</taxon>
        <taxon>Pseudomonadati</taxon>
        <taxon>Spirochaetota</taxon>
        <taxon>Spirochaetia</taxon>
        <taxon>Leptospirales</taxon>
        <taxon>Leptospiraceae</taxon>
        <taxon>Leptospira</taxon>
    </lineage>
</organism>
<dbReference type="HAMAP" id="MF_00375">
    <property type="entry name" value="HemL_aminotrans_3"/>
    <property type="match status" value="1"/>
</dbReference>
<dbReference type="InterPro" id="IPR015422">
    <property type="entry name" value="PyrdxlP-dep_Trfase_small"/>
</dbReference>
<dbReference type="NCBIfam" id="NF000818">
    <property type="entry name" value="PRK00062.1"/>
    <property type="match status" value="1"/>
</dbReference>
<evidence type="ECO:0000256" key="4">
    <source>
        <dbReference type="ARBA" id="ARBA00022898"/>
    </source>
</evidence>
<reference evidence="8 9" key="1">
    <citation type="submission" date="2012-10" db="EMBL/GenBank/DDBJ databases">
        <authorList>
            <person name="Harkins D.M."/>
            <person name="Durkin A.S."/>
            <person name="Brinkac L.M."/>
            <person name="Selengut J.D."/>
            <person name="Sanka R."/>
            <person name="DePew J."/>
            <person name="Purushe J."/>
            <person name="Peacock S.J."/>
            <person name="Thaipadungpanit J."/>
            <person name="Wuthiekanun V.W."/>
            <person name="Day N.P."/>
            <person name="Vinetz J.M."/>
            <person name="Sutton G.G."/>
            <person name="Nelson W.C."/>
            <person name="Fouts D.E."/>
        </authorList>
    </citation>
    <scope>NUCLEOTIDE SEQUENCE [LARGE SCALE GENOMIC DNA]</scope>
    <source>
        <strain evidence="8 9">H1</strain>
    </source>
</reference>
<dbReference type="SUPFAM" id="SSF53383">
    <property type="entry name" value="PLP-dependent transferases"/>
    <property type="match status" value="1"/>
</dbReference>
<evidence type="ECO:0000256" key="7">
    <source>
        <dbReference type="HAMAP-Rule" id="MF_00375"/>
    </source>
</evidence>
<dbReference type="EMBL" id="AHMY02000048">
    <property type="protein sequence ID" value="EKO15314.1"/>
    <property type="molecule type" value="Genomic_DNA"/>
</dbReference>
<dbReference type="PROSITE" id="PS00600">
    <property type="entry name" value="AA_TRANSFER_CLASS_3"/>
    <property type="match status" value="1"/>
</dbReference>
<dbReference type="Gene3D" id="3.40.640.10">
    <property type="entry name" value="Type I PLP-dependent aspartate aminotransferase-like (Major domain)"/>
    <property type="match status" value="1"/>
</dbReference>
<name>A0A0E2B236_9LEPT</name>
<comment type="subunit">
    <text evidence="7">Homodimer.</text>
</comment>
<dbReference type="Proteomes" id="UP000006253">
    <property type="component" value="Unassembled WGS sequence"/>
</dbReference>
<comment type="caution">
    <text evidence="8">The sequence shown here is derived from an EMBL/GenBank/DDBJ whole genome shotgun (WGS) entry which is preliminary data.</text>
</comment>
<dbReference type="PANTHER" id="PTHR43713">
    <property type="entry name" value="GLUTAMATE-1-SEMIALDEHYDE 2,1-AMINOMUTASE"/>
    <property type="match status" value="1"/>
</dbReference>
<dbReference type="FunFam" id="3.40.640.10:FF:000021">
    <property type="entry name" value="Glutamate-1-semialdehyde 2,1-aminomutase"/>
    <property type="match status" value="1"/>
</dbReference>
<feature type="modified residue" description="N6-(pyridoxal phosphate)lysine" evidence="7">
    <location>
        <position position="281"/>
    </location>
</feature>
<evidence type="ECO:0000256" key="6">
    <source>
        <dbReference type="ARBA" id="ARBA00023244"/>
    </source>
</evidence>
<evidence type="ECO:0000313" key="9">
    <source>
        <dbReference type="Proteomes" id="UP000006253"/>
    </source>
</evidence>
<dbReference type="InterPro" id="IPR015421">
    <property type="entry name" value="PyrdxlP-dep_Trfase_major"/>
</dbReference>
<dbReference type="EC" id="5.4.3.8" evidence="7"/>
<evidence type="ECO:0000256" key="3">
    <source>
        <dbReference type="ARBA" id="ARBA00008981"/>
    </source>
</evidence>
<dbReference type="GO" id="GO:0042286">
    <property type="term" value="F:glutamate-1-semialdehyde 2,1-aminomutase activity"/>
    <property type="evidence" value="ECO:0007669"/>
    <property type="project" value="UniProtKB-UniRule"/>
</dbReference>
<comment type="pathway">
    <text evidence="2">Porphyrin-containing compound metabolism; protoporphyrin-IX biosynthesis; 5-aminolevulinate from L-glutamyl-tRNA(Glu): step 2/2.</text>
</comment>
<dbReference type="GO" id="GO:0006782">
    <property type="term" value="P:protoporphyrinogen IX biosynthetic process"/>
    <property type="evidence" value="ECO:0007669"/>
    <property type="project" value="UniProtKB-UniRule"/>
</dbReference>
<dbReference type="Pfam" id="PF00202">
    <property type="entry name" value="Aminotran_3"/>
    <property type="match status" value="1"/>
</dbReference>
<dbReference type="PANTHER" id="PTHR43713:SF3">
    <property type="entry name" value="GLUTAMATE-1-SEMIALDEHYDE 2,1-AMINOMUTASE 1, CHLOROPLASTIC-RELATED"/>
    <property type="match status" value="1"/>
</dbReference>
<comment type="subcellular location">
    <subcellularLocation>
        <location evidence="7">Cytoplasm</location>
    </subcellularLocation>
</comment>
<dbReference type="InterPro" id="IPR004639">
    <property type="entry name" value="4pyrrol_synth_GluAld_NH2Trfase"/>
</dbReference>
<sequence>MSQNKPASKLISDFWKGKTSEELFERAKKVSPGGVHSPVRSFRSVGGTPVFFASAKGATLTDISGKEYIDYCLSFGPLILGHRDPEVEEVVRDTVGIAWSFGAAEPYSLELAELISSQVPWAEKVRFVNSGTEAVMSALRVARAATEREKILKFDGCYHGHLDSLLVKAGSGLAGESSSDSAGISAMSIENTLVLSLDDETSVEKVFETEGKNIAALIIEPLPANYGLLVQRKEFLLKIVEIAKKYGTLVVFDEVISGFRTGFQGMSGLLGICPDLVTYGKIIGGGFPVGCYAGRRDLLDLVAPSGPVYQAGTLSANPFGMRAGLATLKKAQRDSIYSVLDDRTKVFTNETIKLLNKRSDQEWEAVVHSSLFWFRKKTQQPVRRIDLIPEGHKESFAKVFHTFLKNGIYLAPSGYEVGFLSWAHNDDVIAKTLEIADKALKTF</sequence>
<keyword evidence="6 7" id="KW-0627">Porphyrin biosynthesis</keyword>
<dbReference type="Gene3D" id="3.90.1150.10">
    <property type="entry name" value="Aspartate Aminotransferase, domain 1"/>
    <property type="match status" value="1"/>
</dbReference>
<evidence type="ECO:0000256" key="2">
    <source>
        <dbReference type="ARBA" id="ARBA00004819"/>
    </source>
</evidence>
<evidence type="ECO:0000313" key="8">
    <source>
        <dbReference type="EMBL" id="EKO15314.1"/>
    </source>
</evidence>
<dbReference type="InterPro" id="IPR005814">
    <property type="entry name" value="Aminotrans_3"/>
</dbReference>
<dbReference type="GO" id="GO:0030170">
    <property type="term" value="F:pyridoxal phosphate binding"/>
    <property type="evidence" value="ECO:0007669"/>
    <property type="project" value="InterPro"/>
</dbReference>
<keyword evidence="5 7" id="KW-0413">Isomerase</keyword>
<dbReference type="InterPro" id="IPR049704">
    <property type="entry name" value="Aminotrans_3_PPA_site"/>
</dbReference>
<dbReference type="UniPathway" id="UPA00251">
    <property type="reaction ID" value="UER00317"/>
</dbReference>
<keyword evidence="7" id="KW-0963">Cytoplasm</keyword>
<dbReference type="CDD" id="cd00610">
    <property type="entry name" value="OAT_like"/>
    <property type="match status" value="1"/>
</dbReference>
<dbReference type="GO" id="GO:0005737">
    <property type="term" value="C:cytoplasm"/>
    <property type="evidence" value="ECO:0007669"/>
    <property type="project" value="UniProtKB-SubCell"/>
</dbReference>
<evidence type="ECO:0000256" key="5">
    <source>
        <dbReference type="ARBA" id="ARBA00023235"/>
    </source>
</evidence>
<dbReference type="AlphaFoldDB" id="A0A0E2B236"/>
<dbReference type="InterPro" id="IPR015424">
    <property type="entry name" value="PyrdxlP-dep_Trfase"/>
</dbReference>
<comment type="cofactor">
    <cofactor evidence="1 7">
        <name>pyridoxal 5'-phosphate</name>
        <dbReference type="ChEBI" id="CHEBI:597326"/>
    </cofactor>
</comment>
<dbReference type="RefSeq" id="WP_004765878.1">
    <property type="nucleotide sequence ID" value="NZ_AHMY02000048.1"/>
</dbReference>
<dbReference type="GO" id="GO:0008483">
    <property type="term" value="F:transaminase activity"/>
    <property type="evidence" value="ECO:0007669"/>
    <property type="project" value="InterPro"/>
</dbReference>
<comment type="similarity">
    <text evidence="3 7">Belongs to the class-III pyridoxal-phosphate-dependent aminotransferase family. HemL subfamily.</text>
</comment>
<comment type="catalytic activity">
    <reaction evidence="7">
        <text>(S)-4-amino-5-oxopentanoate = 5-aminolevulinate</text>
        <dbReference type="Rhea" id="RHEA:14265"/>
        <dbReference type="ChEBI" id="CHEBI:57501"/>
        <dbReference type="ChEBI" id="CHEBI:356416"/>
        <dbReference type="EC" id="5.4.3.8"/>
    </reaction>
</comment>
<evidence type="ECO:0000256" key="1">
    <source>
        <dbReference type="ARBA" id="ARBA00001933"/>
    </source>
</evidence>
<proteinExistence type="inferred from homology"/>